<accession>A0ABN5VR76</accession>
<dbReference type="EMBL" id="AP018448">
    <property type="protein sequence ID" value="BBC35676.1"/>
    <property type="molecule type" value="Genomic_DNA"/>
</dbReference>
<gene>
    <name evidence="2" type="ORF">SGFS_069700</name>
</gene>
<dbReference type="Proteomes" id="UP001321542">
    <property type="component" value="Chromosome"/>
</dbReference>
<evidence type="ECO:0000256" key="1">
    <source>
        <dbReference type="SAM" id="MobiDB-lite"/>
    </source>
</evidence>
<keyword evidence="3" id="KW-1185">Reference proteome</keyword>
<feature type="region of interest" description="Disordered" evidence="1">
    <location>
        <begin position="1"/>
        <end position="20"/>
    </location>
</feature>
<proteinExistence type="predicted"/>
<reference evidence="2 3" key="1">
    <citation type="journal article" date="2010" name="ChemBioChem">
        <title>Cloning and characterization of the biosynthetic gene cluster of 16-membered macrolide antibiotic FD-891: involvement of a dual functional cytochrome P450 monooxygenase catalyzing epoxidation and hydroxylation.</title>
        <authorList>
            <person name="Kudo F."/>
            <person name="Motegi A."/>
            <person name="Mizoue K."/>
            <person name="Eguchi T."/>
        </authorList>
    </citation>
    <scope>NUCLEOTIDE SEQUENCE [LARGE SCALE GENOMIC DNA]</scope>
    <source>
        <strain evidence="2 3">A-8890</strain>
    </source>
</reference>
<sequence length="111" mass="13163">MERRGDAGHRRRMTGGPAESLWPDEDEYVSYLRSERRNFAWVMRRYGGMSLPESWAAALDAYPYEPADKPYRGLEFHDLAWHWAMLTLHGTFYTRDHPELAGPPDEYWDLR</sequence>
<name>A0ABN5VR76_9ACTN</name>
<evidence type="ECO:0008006" key="4">
    <source>
        <dbReference type="Google" id="ProtNLM"/>
    </source>
</evidence>
<evidence type="ECO:0000313" key="2">
    <source>
        <dbReference type="EMBL" id="BBC35676.1"/>
    </source>
</evidence>
<evidence type="ECO:0000313" key="3">
    <source>
        <dbReference type="Proteomes" id="UP001321542"/>
    </source>
</evidence>
<protein>
    <recommendedName>
        <fullName evidence="4">DinB-like domain-containing protein</fullName>
    </recommendedName>
</protein>
<reference evidence="2 3" key="2">
    <citation type="journal article" date="2023" name="ChemBioChem">
        <title>Acyltransferase Domain Exchange between Two Independent Type I Polyketide Synthases in the Same Producer Strain of Macrolide Antibiotics.</title>
        <authorList>
            <person name="Kudo F."/>
            <person name="Kishikawa K."/>
            <person name="Tsuboi K."/>
            <person name="Kido T."/>
            <person name="Usui T."/>
            <person name="Hashimoto J."/>
            <person name="Shin-Ya K."/>
            <person name="Miyanaga A."/>
            <person name="Eguchi T."/>
        </authorList>
    </citation>
    <scope>NUCLEOTIDE SEQUENCE [LARGE SCALE GENOMIC DNA]</scope>
    <source>
        <strain evidence="2 3">A-8890</strain>
    </source>
</reference>
<organism evidence="2 3">
    <name type="scientific">Streptomyces graminofaciens</name>
    <dbReference type="NCBI Taxonomy" id="68212"/>
    <lineage>
        <taxon>Bacteria</taxon>
        <taxon>Bacillati</taxon>
        <taxon>Actinomycetota</taxon>
        <taxon>Actinomycetes</taxon>
        <taxon>Kitasatosporales</taxon>
        <taxon>Streptomycetaceae</taxon>
        <taxon>Streptomyces</taxon>
    </lineage>
</organism>